<dbReference type="Gene3D" id="2.60.40.10">
    <property type="entry name" value="Immunoglobulins"/>
    <property type="match status" value="1"/>
</dbReference>
<reference evidence="1" key="1">
    <citation type="journal article" date="2014" name="PLoS ONE">
        <title>Transcriptome-Based Identification of ABC Transporters in the Western Tarnished Plant Bug Lygus hesperus.</title>
        <authorList>
            <person name="Hull J.J."/>
            <person name="Chaney K."/>
            <person name="Geib S.M."/>
            <person name="Fabrick J.A."/>
            <person name="Brent C.S."/>
            <person name="Walsh D."/>
            <person name="Lavine L.C."/>
        </authorList>
    </citation>
    <scope>NUCLEOTIDE SEQUENCE</scope>
</reference>
<feature type="non-terminal residue" evidence="1">
    <location>
        <position position="1"/>
    </location>
</feature>
<dbReference type="EMBL" id="GBHO01015559">
    <property type="protein sequence ID" value="JAG28045.1"/>
    <property type="molecule type" value="Transcribed_RNA"/>
</dbReference>
<name>A0A0A9YEV6_LYGHE</name>
<accession>A0A0A9YEV6</accession>
<dbReference type="InterPro" id="IPR013783">
    <property type="entry name" value="Ig-like_fold"/>
</dbReference>
<proteinExistence type="predicted"/>
<protein>
    <submittedName>
        <fullName evidence="1">Translocon-associated protein subunit alpha</fullName>
    </submittedName>
</protein>
<dbReference type="AlphaFoldDB" id="A0A0A9YEV6"/>
<organism evidence="1">
    <name type="scientific">Lygus hesperus</name>
    <name type="common">Western plant bug</name>
    <dbReference type="NCBI Taxonomy" id="30085"/>
    <lineage>
        <taxon>Eukaryota</taxon>
        <taxon>Metazoa</taxon>
        <taxon>Ecdysozoa</taxon>
        <taxon>Arthropoda</taxon>
        <taxon>Hexapoda</taxon>
        <taxon>Insecta</taxon>
        <taxon>Pterygota</taxon>
        <taxon>Neoptera</taxon>
        <taxon>Paraneoptera</taxon>
        <taxon>Hemiptera</taxon>
        <taxon>Heteroptera</taxon>
        <taxon>Panheteroptera</taxon>
        <taxon>Cimicomorpha</taxon>
        <taxon>Miridae</taxon>
        <taxon>Mirini</taxon>
        <taxon>Lygus</taxon>
    </lineage>
</organism>
<sequence>WNIKTTNVACVSELFGRNPVVSTGPLGDGEYPGILPGGFDALITPGAPQKKLPQRSGYIYKPTPIKGPIALHPGANVKISMESSTATLPISLDPDFYPSVFFVTPFQGVIPPSESASFKFTFIPPEALKYFADATLRIKGLPEPKVLSLSGMGQMS</sequence>
<evidence type="ECO:0000313" key="1">
    <source>
        <dbReference type="EMBL" id="JAG28045.1"/>
    </source>
</evidence>
<reference evidence="1" key="2">
    <citation type="submission" date="2014-07" db="EMBL/GenBank/DDBJ databases">
        <authorList>
            <person name="Hull J."/>
        </authorList>
    </citation>
    <scope>NUCLEOTIDE SEQUENCE</scope>
</reference>
<feature type="non-terminal residue" evidence="1">
    <location>
        <position position="156"/>
    </location>
</feature>
<gene>
    <name evidence="1" type="primary">SSR1_0</name>
    <name evidence="1" type="ORF">CM83_105075</name>
</gene>